<dbReference type="SUPFAM" id="SSF52540">
    <property type="entry name" value="P-loop containing nucleoside triphosphate hydrolases"/>
    <property type="match status" value="1"/>
</dbReference>
<keyword evidence="14" id="KW-1185">Reference proteome</keyword>
<evidence type="ECO:0000259" key="10">
    <source>
        <dbReference type="PROSITE" id="PS51192"/>
    </source>
</evidence>
<dbReference type="PROSITE" id="PS00039">
    <property type="entry name" value="DEAD_ATP_HELICASE"/>
    <property type="match status" value="1"/>
</dbReference>
<sequence length="567" mass="63296">MSYRGSRGGSFRGRGSGPRKSLGKNDQPGQSLRAPRWNTLQLAPFEKDFYIPHPAVQHRSHQEVEAFRRSQEITVFGNQIPHPITQFLEGNFPDYVMSEIMRQGYSEPTAIQAQGWPIALSGRDLVGIAMTGSGKTLAYILPAIVHINNQAYLEPGDGPIALVLAPTRELAQQIQQVAKEFGVSSRIRNTCVFGGAPKGPQQRDLSRGVEICIATPGRLIDFLQAGATNLRRCTYLVLDEADRMLDMGFEPQIRKIIEQIRPDRQTLMWSATWPKEVRTLAEEFLTDYIMLNVGSLTLAANHNILQIVDVCSEYEKDRKLAQLIEEIMSNDLNKTMVFAETKKKVDSITQRLRRDGWPAMCIHGDKNQPERDWVLKEFRHGSCSILVATDVAARGLDVEDVQFVINYDYPNCSEDYVHRIGRTGRSHHTGTSYTFFTTDNVAKAGDLIGVLTEAKQVVNPQLYELAEQAKYSSGKQGRSRWGGPPHRQSRGAPRGGMGGRGGGFSQRGRGSTMSRPTREAPSYSREAPSYSRETSSYSGHHGQNGQMAQRGYPNERLGRPFNSYGGF</sequence>
<comment type="catalytic activity">
    <reaction evidence="6">
        <text>ATP + H2O = ADP + phosphate + H(+)</text>
        <dbReference type="Rhea" id="RHEA:13065"/>
        <dbReference type="ChEBI" id="CHEBI:15377"/>
        <dbReference type="ChEBI" id="CHEBI:15378"/>
        <dbReference type="ChEBI" id="CHEBI:30616"/>
        <dbReference type="ChEBI" id="CHEBI:43474"/>
        <dbReference type="ChEBI" id="CHEBI:456216"/>
        <dbReference type="EC" id="3.6.4.13"/>
    </reaction>
</comment>
<keyword evidence="4 8" id="KW-0347">Helicase</keyword>
<organism evidence="13 14">
    <name type="scientific">Artemia franciscana</name>
    <name type="common">Brine shrimp</name>
    <name type="synonym">Artemia sanfranciscana</name>
    <dbReference type="NCBI Taxonomy" id="6661"/>
    <lineage>
        <taxon>Eukaryota</taxon>
        <taxon>Metazoa</taxon>
        <taxon>Ecdysozoa</taxon>
        <taxon>Arthropoda</taxon>
        <taxon>Crustacea</taxon>
        <taxon>Branchiopoda</taxon>
        <taxon>Anostraca</taxon>
        <taxon>Artemiidae</taxon>
        <taxon>Artemia</taxon>
    </lineage>
</organism>
<dbReference type="GO" id="GO:0005524">
    <property type="term" value="F:ATP binding"/>
    <property type="evidence" value="ECO:0007669"/>
    <property type="project" value="UniProtKB-KW"/>
</dbReference>
<feature type="domain" description="Helicase C-terminal" evidence="11">
    <location>
        <begin position="319"/>
        <end position="466"/>
    </location>
</feature>
<dbReference type="FunFam" id="3.40.50.300:FF:000008">
    <property type="entry name" value="ATP-dependent RNA helicase RhlB"/>
    <property type="match status" value="1"/>
</dbReference>
<dbReference type="EMBL" id="JAVRJZ010000016">
    <property type="protein sequence ID" value="KAK2711471.1"/>
    <property type="molecule type" value="Genomic_DNA"/>
</dbReference>
<dbReference type="InterPro" id="IPR014001">
    <property type="entry name" value="Helicase_ATP-bd"/>
</dbReference>
<dbReference type="PROSITE" id="PS51194">
    <property type="entry name" value="HELICASE_CTER"/>
    <property type="match status" value="1"/>
</dbReference>
<dbReference type="SMART" id="SM00487">
    <property type="entry name" value="DEXDc"/>
    <property type="match status" value="1"/>
</dbReference>
<dbReference type="GO" id="GO:0003676">
    <property type="term" value="F:nucleic acid binding"/>
    <property type="evidence" value="ECO:0007669"/>
    <property type="project" value="InterPro"/>
</dbReference>
<feature type="region of interest" description="Disordered" evidence="9">
    <location>
        <begin position="469"/>
        <end position="567"/>
    </location>
</feature>
<dbReference type="InterPro" id="IPR027417">
    <property type="entry name" value="P-loop_NTPase"/>
</dbReference>
<dbReference type="CDD" id="cd18787">
    <property type="entry name" value="SF2_C_DEAD"/>
    <property type="match status" value="1"/>
</dbReference>
<evidence type="ECO:0000256" key="8">
    <source>
        <dbReference type="RuleBase" id="RU000492"/>
    </source>
</evidence>
<feature type="compositionally biased region" description="Polar residues" evidence="9">
    <location>
        <begin position="531"/>
        <end position="547"/>
    </location>
</feature>
<name>A0AA88HPK5_ARTSF</name>
<dbReference type="FunFam" id="3.40.50.300:FF:000079">
    <property type="entry name" value="probable ATP-dependent RNA helicase DDX17"/>
    <property type="match status" value="1"/>
</dbReference>
<dbReference type="AlphaFoldDB" id="A0AA88HPK5"/>
<accession>A0AA88HPK5</accession>
<evidence type="ECO:0000259" key="11">
    <source>
        <dbReference type="PROSITE" id="PS51194"/>
    </source>
</evidence>
<reference evidence="13" key="1">
    <citation type="submission" date="2023-07" db="EMBL/GenBank/DDBJ databases">
        <title>Chromosome-level genome assembly of Artemia franciscana.</title>
        <authorList>
            <person name="Jo E."/>
        </authorList>
    </citation>
    <scope>NUCLEOTIDE SEQUENCE</scope>
    <source>
        <tissue evidence="13">Whole body</tissue>
    </source>
</reference>
<evidence type="ECO:0000256" key="1">
    <source>
        <dbReference type="ARBA" id="ARBA00012552"/>
    </source>
</evidence>
<keyword evidence="2 8" id="KW-0547">Nucleotide-binding</keyword>
<dbReference type="Pfam" id="PF00271">
    <property type="entry name" value="Helicase_C"/>
    <property type="match status" value="1"/>
</dbReference>
<dbReference type="PANTHER" id="PTHR47958">
    <property type="entry name" value="ATP-DEPENDENT RNA HELICASE DBP3"/>
    <property type="match status" value="1"/>
</dbReference>
<dbReference type="Proteomes" id="UP001187531">
    <property type="component" value="Unassembled WGS sequence"/>
</dbReference>
<evidence type="ECO:0000256" key="9">
    <source>
        <dbReference type="SAM" id="MobiDB-lite"/>
    </source>
</evidence>
<feature type="compositionally biased region" description="Gly residues" evidence="9">
    <location>
        <begin position="493"/>
        <end position="505"/>
    </location>
</feature>
<dbReference type="PROSITE" id="PS51192">
    <property type="entry name" value="HELICASE_ATP_BIND_1"/>
    <property type="match status" value="1"/>
</dbReference>
<comment type="caution">
    <text evidence="13">The sequence shown here is derived from an EMBL/GenBank/DDBJ whole genome shotgun (WGS) entry which is preliminary data.</text>
</comment>
<evidence type="ECO:0000313" key="14">
    <source>
        <dbReference type="Proteomes" id="UP001187531"/>
    </source>
</evidence>
<gene>
    <name evidence="13" type="ORF">QYM36_012590</name>
</gene>
<evidence type="ECO:0000256" key="5">
    <source>
        <dbReference type="ARBA" id="ARBA00022840"/>
    </source>
</evidence>
<evidence type="ECO:0000256" key="2">
    <source>
        <dbReference type="ARBA" id="ARBA00022741"/>
    </source>
</evidence>
<feature type="domain" description="DEAD-box RNA helicase Q" evidence="12">
    <location>
        <begin position="85"/>
        <end position="113"/>
    </location>
</feature>
<dbReference type="EC" id="3.6.4.13" evidence="1"/>
<feature type="region of interest" description="Disordered" evidence="9">
    <location>
        <begin position="1"/>
        <end position="35"/>
    </location>
</feature>
<evidence type="ECO:0000256" key="3">
    <source>
        <dbReference type="ARBA" id="ARBA00022801"/>
    </source>
</evidence>
<dbReference type="GO" id="GO:0003724">
    <property type="term" value="F:RNA helicase activity"/>
    <property type="evidence" value="ECO:0007669"/>
    <property type="project" value="UniProtKB-EC"/>
</dbReference>
<evidence type="ECO:0000259" key="12">
    <source>
        <dbReference type="PROSITE" id="PS51195"/>
    </source>
</evidence>
<proteinExistence type="inferred from homology"/>
<keyword evidence="5 8" id="KW-0067">ATP-binding</keyword>
<feature type="domain" description="Helicase ATP-binding" evidence="10">
    <location>
        <begin position="116"/>
        <end position="291"/>
    </location>
</feature>
<evidence type="ECO:0000313" key="13">
    <source>
        <dbReference type="EMBL" id="KAK2711471.1"/>
    </source>
</evidence>
<dbReference type="Gene3D" id="3.40.50.300">
    <property type="entry name" value="P-loop containing nucleotide triphosphate hydrolases"/>
    <property type="match status" value="2"/>
</dbReference>
<dbReference type="InterPro" id="IPR000629">
    <property type="entry name" value="RNA-helicase_DEAD-box_CS"/>
</dbReference>
<dbReference type="InterPro" id="IPR014014">
    <property type="entry name" value="RNA_helicase_DEAD_Q_motif"/>
</dbReference>
<feature type="compositionally biased region" description="Gly residues" evidence="9">
    <location>
        <begin position="1"/>
        <end position="16"/>
    </location>
</feature>
<feature type="short sequence motif" description="Q motif" evidence="7">
    <location>
        <begin position="85"/>
        <end position="113"/>
    </location>
</feature>
<protein>
    <recommendedName>
        <fullName evidence="1">RNA helicase</fullName>
        <ecNumber evidence="1">3.6.4.13</ecNumber>
    </recommendedName>
</protein>
<evidence type="ECO:0000256" key="7">
    <source>
        <dbReference type="PROSITE-ProRule" id="PRU00552"/>
    </source>
</evidence>
<comment type="similarity">
    <text evidence="8">Belongs to the DEAD box helicase family.</text>
</comment>
<evidence type="ECO:0000256" key="4">
    <source>
        <dbReference type="ARBA" id="ARBA00022806"/>
    </source>
</evidence>
<dbReference type="PROSITE" id="PS51195">
    <property type="entry name" value="Q_MOTIF"/>
    <property type="match status" value="1"/>
</dbReference>
<dbReference type="SMART" id="SM00490">
    <property type="entry name" value="HELICc"/>
    <property type="match status" value="1"/>
</dbReference>
<dbReference type="InterPro" id="IPR011545">
    <property type="entry name" value="DEAD/DEAH_box_helicase_dom"/>
</dbReference>
<dbReference type="GO" id="GO:0016787">
    <property type="term" value="F:hydrolase activity"/>
    <property type="evidence" value="ECO:0007669"/>
    <property type="project" value="UniProtKB-KW"/>
</dbReference>
<keyword evidence="3 8" id="KW-0378">Hydrolase</keyword>
<dbReference type="Pfam" id="PF00270">
    <property type="entry name" value="DEAD"/>
    <property type="match status" value="1"/>
</dbReference>
<evidence type="ECO:0000256" key="6">
    <source>
        <dbReference type="ARBA" id="ARBA00047984"/>
    </source>
</evidence>
<dbReference type="InterPro" id="IPR001650">
    <property type="entry name" value="Helicase_C-like"/>
</dbReference>